<gene>
    <name evidence="4" type="ORF">DFH08DRAFT_1072546</name>
</gene>
<name>A0AAD7F3A3_9AGAR</name>
<organism evidence="4 5">
    <name type="scientific">Mycena albidolilacea</name>
    <dbReference type="NCBI Taxonomy" id="1033008"/>
    <lineage>
        <taxon>Eukaryota</taxon>
        <taxon>Fungi</taxon>
        <taxon>Dikarya</taxon>
        <taxon>Basidiomycota</taxon>
        <taxon>Agaricomycotina</taxon>
        <taxon>Agaricomycetes</taxon>
        <taxon>Agaricomycetidae</taxon>
        <taxon>Agaricales</taxon>
        <taxon>Marasmiineae</taxon>
        <taxon>Mycenaceae</taxon>
        <taxon>Mycena</taxon>
    </lineage>
</organism>
<evidence type="ECO:0000313" key="5">
    <source>
        <dbReference type="Proteomes" id="UP001218218"/>
    </source>
</evidence>
<keyword evidence="2" id="KW-1133">Transmembrane helix</keyword>
<dbReference type="InterPro" id="IPR045338">
    <property type="entry name" value="DUF6535"/>
</dbReference>
<dbReference type="EMBL" id="JARIHO010000002">
    <property type="protein sequence ID" value="KAJ7367217.1"/>
    <property type="molecule type" value="Genomic_DNA"/>
</dbReference>
<evidence type="ECO:0000256" key="1">
    <source>
        <dbReference type="SAM" id="MobiDB-lite"/>
    </source>
</evidence>
<keyword evidence="2" id="KW-0812">Transmembrane</keyword>
<reference evidence="4" key="1">
    <citation type="submission" date="2023-03" db="EMBL/GenBank/DDBJ databases">
        <title>Massive genome expansion in bonnet fungi (Mycena s.s.) driven by repeated elements and novel gene families across ecological guilds.</title>
        <authorList>
            <consortium name="Lawrence Berkeley National Laboratory"/>
            <person name="Harder C.B."/>
            <person name="Miyauchi S."/>
            <person name="Viragh M."/>
            <person name="Kuo A."/>
            <person name="Thoen E."/>
            <person name="Andreopoulos B."/>
            <person name="Lu D."/>
            <person name="Skrede I."/>
            <person name="Drula E."/>
            <person name="Henrissat B."/>
            <person name="Morin E."/>
            <person name="Kohler A."/>
            <person name="Barry K."/>
            <person name="LaButti K."/>
            <person name="Morin E."/>
            <person name="Salamov A."/>
            <person name="Lipzen A."/>
            <person name="Mereny Z."/>
            <person name="Hegedus B."/>
            <person name="Baldrian P."/>
            <person name="Stursova M."/>
            <person name="Weitz H."/>
            <person name="Taylor A."/>
            <person name="Grigoriev I.V."/>
            <person name="Nagy L.G."/>
            <person name="Martin F."/>
            <person name="Kauserud H."/>
        </authorList>
    </citation>
    <scope>NUCLEOTIDE SEQUENCE</scope>
    <source>
        <strain evidence="4">CBHHK002</strain>
    </source>
</reference>
<dbReference type="InterPro" id="IPR016024">
    <property type="entry name" value="ARM-type_fold"/>
</dbReference>
<evidence type="ECO:0000256" key="2">
    <source>
        <dbReference type="SAM" id="Phobius"/>
    </source>
</evidence>
<keyword evidence="5" id="KW-1185">Reference proteome</keyword>
<dbReference type="Pfam" id="PF20153">
    <property type="entry name" value="DUF6535"/>
    <property type="match status" value="1"/>
</dbReference>
<feature type="compositionally biased region" description="Basic and acidic residues" evidence="1">
    <location>
        <begin position="288"/>
        <end position="300"/>
    </location>
</feature>
<proteinExistence type="predicted"/>
<sequence>MTKNTTILPNLSYVPKQADHDELASAKLWAVYISEAEKYDKALVESWKSDMDGLLIFAGLFSASLTAFLIESYKTLSPDQGAMTIALLAQISRQLDTSSSNTSMATTNPSFTTPSAATLACNILWFFSLGLSLSCALTATLVQQWARDFIQQTEMRPSPVTRARIFSYLYFGMQRFSMHTIVGFIPLLLHLSLLLFFSGLVAFLRPINQVMVIVAALMLGLISVIYIWLTILPIISSDVPYRTPLSNVVWQVYQRLSVMLYWSPKSLWDEEKGQKDDKSPQCNNQQPKQDEECGNTDRKYHHDNRRIPTSLIAVMNQHATECSPQRDDRDGRAIVWTLKSLTDNNELQPFVEALPDLIWGPNGRQHMYDAMIYMLLADRNIQLIQRIESLLQSCDSGLLRSDHEMWRRIACIKALWAIAYFLASDASTQKTFPMFNTNSLSSQHLHSNPEVHLYSVSASAVVQWIGFCAVSQLIQEVLAMLATSPAVQDPGTILAALCTIEHEANARGYTEFSSAISHITGDTMPPLLQLCNTLNSFEDKAYDSFMEYLQSSSGLNEMPFEFQATCEIIQPSLVPISSKVQIKLVQLLDTIISTVGHIGSLESGVHQVDVIVDMVLQLLQPGSESMEIGLGRPIAIYIVYRSRGTGTSLQQWNPKQLSSILTKYLAYLSGGDNTYLTLYSIWSLCIFYPQFAAFTEQTLTVVHGFLQLPHTASVIAVLKLDILSAATELSPDQAHALMDRLQISPSIDLAERLKGAPFMVLVDWLENLSSSSHTLAATFNFLSCRCPKECYPISFQQHFTTWFVDTCNDPSISLKSYVVKLVEAIEDWLNDKNCVEHFDDIEVCRKLKEVLLKRLGVLILAPNESTEVRISVINVIIARLRSSANVDYRPENFVSVDNDVTEPTEEPGSGWTSCGDGYNTPTSQSQ</sequence>
<feature type="region of interest" description="Disordered" evidence="1">
    <location>
        <begin position="271"/>
        <end position="301"/>
    </location>
</feature>
<dbReference type="SUPFAM" id="SSF48371">
    <property type="entry name" value="ARM repeat"/>
    <property type="match status" value="1"/>
</dbReference>
<evidence type="ECO:0000259" key="3">
    <source>
        <dbReference type="Pfam" id="PF20153"/>
    </source>
</evidence>
<feature type="region of interest" description="Disordered" evidence="1">
    <location>
        <begin position="898"/>
        <end position="926"/>
    </location>
</feature>
<feature type="domain" description="DUF6535" evidence="3">
    <location>
        <begin position="29"/>
        <end position="204"/>
    </location>
</feature>
<feature type="transmembrane region" description="Helical" evidence="2">
    <location>
        <begin position="181"/>
        <end position="204"/>
    </location>
</feature>
<feature type="transmembrane region" description="Helical" evidence="2">
    <location>
        <begin position="210"/>
        <end position="235"/>
    </location>
</feature>
<keyword evidence="2" id="KW-0472">Membrane</keyword>
<accession>A0AAD7F3A3</accession>
<evidence type="ECO:0000313" key="4">
    <source>
        <dbReference type="EMBL" id="KAJ7367217.1"/>
    </source>
</evidence>
<protein>
    <recommendedName>
        <fullName evidence="3">DUF6535 domain-containing protein</fullName>
    </recommendedName>
</protein>
<dbReference type="Proteomes" id="UP001218218">
    <property type="component" value="Unassembled WGS sequence"/>
</dbReference>
<dbReference type="AlphaFoldDB" id="A0AAD7F3A3"/>
<feature type="transmembrane region" description="Helical" evidence="2">
    <location>
        <begin position="123"/>
        <end position="142"/>
    </location>
</feature>
<comment type="caution">
    <text evidence="4">The sequence shown here is derived from an EMBL/GenBank/DDBJ whole genome shotgun (WGS) entry which is preliminary data.</text>
</comment>